<feature type="domain" description="N-acetyltransferase" evidence="1">
    <location>
        <begin position="11"/>
        <end position="152"/>
    </location>
</feature>
<protein>
    <submittedName>
        <fullName evidence="2">GNAT family N-acetyltransferase</fullName>
    </submittedName>
</protein>
<evidence type="ECO:0000313" key="2">
    <source>
        <dbReference type="EMBL" id="XBV84008.1"/>
    </source>
</evidence>
<keyword evidence="2" id="KW-0614">Plasmid</keyword>
<dbReference type="InterPro" id="IPR016181">
    <property type="entry name" value="Acyl_CoA_acyltransferase"/>
</dbReference>
<dbReference type="InterPro" id="IPR000182">
    <property type="entry name" value="GNAT_dom"/>
</dbReference>
<dbReference type="PANTHER" id="PTHR43328">
    <property type="entry name" value="ACETYLTRANSFERASE-RELATED"/>
    <property type="match status" value="1"/>
</dbReference>
<dbReference type="AlphaFoldDB" id="A0AAU7U7G4"/>
<dbReference type="EMBL" id="CP158298">
    <property type="protein sequence ID" value="XBV84008.1"/>
    <property type="molecule type" value="Genomic_DNA"/>
</dbReference>
<organism evidence="2">
    <name type="scientific">Deinococcus sonorensis KR-87</name>
    <dbReference type="NCBI Taxonomy" id="694439"/>
    <lineage>
        <taxon>Bacteria</taxon>
        <taxon>Thermotogati</taxon>
        <taxon>Deinococcota</taxon>
        <taxon>Deinococci</taxon>
        <taxon>Deinococcales</taxon>
        <taxon>Deinococcaceae</taxon>
        <taxon>Deinococcus</taxon>
    </lineage>
</organism>
<dbReference type="PANTHER" id="PTHR43328:SF1">
    <property type="entry name" value="N-ACETYLTRANSFERASE DOMAIN-CONTAINING PROTEIN"/>
    <property type="match status" value="1"/>
</dbReference>
<dbReference type="Gene3D" id="3.40.630.30">
    <property type="match status" value="1"/>
</dbReference>
<dbReference type="RefSeq" id="WP_350241950.1">
    <property type="nucleotide sequence ID" value="NZ_CP158298.1"/>
</dbReference>
<dbReference type="PROSITE" id="PS51186">
    <property type="entry name" value="GNAT"/>
    <property type="match status" value="1"/>
</dbReference>
<geneLocation type="plasmid" evidence="2">
    <name>pDson03</name>
</geneLocation>
<name>A0AAU7U7G4_9DEIO</name>
<dbReference type="GO" id="GO:0016747">
    <property type="term" value="F:acyltransferase activity, transferring groups other than amino-acyl groups"/>
    <property type="evidence" value="ECO:0007669"/>
    <property type="project" value="InterPro"/>
</dbReference>
<evidence type="ECO:0000259" key="1">
    <source>
        <dbReference type="PROSITE" id="PS51186"/>
    </source>
</evidence>
<gene>
    <name evidence="2" type="ORF">ABOD76_04765</name>
</gene>
<reference evidence="2" key="1">
    <citation type="submission" date="2024-06" db="EMBL/GenBank/DDBJ databases">
        <title>Draft Genome Sequence of Deinococcus sonorensis Type Strain KR-87, a Biofilm Producing Representative of the Genus Deinococcus.</title>
        <authorList>
            <person name="Boren L.S."/>
            <person name="Grosso R.A."/>
            <person name="Hugenberg-Cox A.N."/>
            <person name="Hill J.T.E."/>
            <person name="Albert C.M."/>
            <person name="Tuohy J.M."/>
        </authorList>
    </citation>
    <scope>NUCLEOTIDE SEQUENCE</scope>
    <source>
        <strain evidence="2">KR-87</strain>
        <plasmid evidence="2">pDson03</plasmid>
    </source>
</reference>
<accession>A0AAU7U7G4</accession>
<sequence length="152" mass="17431">MKTQHSTAPVVTIRKVQDRDLEAFFGQQQDPDARYLAAFVTDHPDDRAAFDRHWQRLRTDPELTVRIIVYAGRTAGHLGAFDRDGEREVTYWLDRAIWGRGVATEALRQFLEVEQQRPLYARVVEDHIASWPGTDSFSLARRVSTRPVAAPT</sequence>
<dbReference type="KEGG" id="dsc:ABOD76_04765"/>
<proteinExistence type="predicted"/>
<dbReference type="Pfam" id="PF13302">
    <property type="entry name" value="Acetyltransf_3"/>
    <property type="match status" value="1"/>
</dbReference>
<dbReference type="SUPFAM" id="SSF55729">
    <property type="entry name" value="Acyl-CoA N-acyltransferases (Nat)"/>
    <property type="match status" value="1"/>
</dbReference>